<accession>A0ABQ5B3B2</accession>
<name>A0ABQ5B3B2_9ASTR</name>
<reference evidence="1" key="2">
    <citation type="submission" date="2022-01" db="EMBL/GenBank/DDBJ databases">
        <authorList>
            <person name="Yamashiro T."/>
            <person name="Shiraishi A."/>
            <person name="Satake H."/>
            <person name="Nakayama K."/>
        </authorList>
    </citation>
    <scope>NUCLEOTIDE SEQUENCE</scope>
</reference>
<dbReference type="Proteomes" id="UP001151760">
    <property type="component" value="Unassembled WGS sequence"/>
</dbReference>
<evidence type="ECO:0000313" key="1">
    <source>
        <dbReference type="EMBL" id="GJT07434.1"/>
    </source>
</evidence>
<proteinExistence type="predicted"/>
<reference evidence="1" key="1">
    <citation type="journal article" date="2022" name="Int. J. Mol. Sci.">
        <title>Draft Genome of Tanacetum Coccineum: Genomic Comparison of Closely Related Tanacetum-Family Plants.</title>
        <authorList>
            <person name="Yamashiro T."/>
            <person name="Shiraishi A."/>
            <person name="Nakayama K."/>
            <person name="Satake H."/>
        </authorList>
    </citation>
    <scope>NUCLEOTIDE SEQUENCE</scope>
</reference>
<protein>
    <submittedName>
        <fullName evidence="1">Uncharacterized protein</fullName>
    </submittedName>
</protein>
<organism evidence="1 2">
    <name type="scientific">Tanacetum coccineum</name>
    <dbReference type="NCBI Taxonomy" id="301880"/>
    <lineage>
        <taxon>Eukaryota</taxon>
        <taxon>Viridiplantae</taxon>
        <taxon>Streptophyta</taxon>
        <taxon>Embryophyta</taxon>
        <taxon>Tracheophyta</taxon>
        <taxon>Spermatophyta</taxon>
        <taxon>Magnoliopsida</taxon>
        <taxon>eudicotyledons</taxon>
        <taxon>Gunneridae</taxon>
        <taxon>Pentapetalae</taxon>
        <taxon>asterids</taxon>
        <taxon>campanulids</taxon>
        <taxon>Asterales</taxon>
        <taxon>Asteraceae</taxon>
        <taxon>Asteroideae</taxon>
        <taxon>Anthemideae</taxon>
        <taxon>Anthemidinae</taxon>
        <taxon>Tanacetum</taxon>
    </lineage>
</organism>
<gene>
    <name evidence="1" type="ORF">Tco_0841896</name>
</gene>
<keyword evidence="2" id="KW-1185">Reference proteome</keyword>
<evidence type="ECO:0000313" key="2">
    <source>
        <dbReference type="Proteomes" id="UP001151760"/>
    </source>
</evidence>
<sequence>MANTNMSLFRELARATDSRDIRDQLLVLFRREAAEDSKKMYDYRRLSSELRQVVKIRDGYINELEMRDSCDEVVEAIKIMRRMQLDDMEKASRLLLMAREAQNKVYEKNAFIAKLRGPRVG</sequence>
<dbReference type="EMBL" id="BQNB010012751">
    <property type="protein sequence ID" value="GJT07434.1"/>
    <property type="molecule type" value="Genomic_DNA"/>
</dbReference>
<comment type="caution">
    <text evidence="1">The sequence shown here is derived from an EMBL/GenBank/DDBJ whole genome shotgun (WGS) entry which is preliminary data.</text>
</comment>